<sequence>MDEKELAFESTSLDLQIGIPLTSFLKQSIDPLKHRVMFAIYNTTDRSIGIAAYQCSYESHPRACQDKATFMQDIDEDKVVGNPKYFSRHSLPILDRPDLPLALQQLKADGVDIDVGIIAPKSYEYFHDESDLLPCPQHDFLEEKIFPVQLDMDFSMEDWKSGKVQRFLDDDTIDPVTLYWDWSAMDGRLEKGH</sequence>
<comment type="caution">
    <text evidence="1">The sequence shown here is derived from an EMBL/GenBank/DDBJ whole genome shotgun (WGS) entry which is preliminary data.</text>
</comment>
<accession>W9YSG0</accession>
<dbReference type="RefSeq" id="XP_007729490.1">
    <property type="nucleotide sequence ID" value="XM_007731300.1"/>
</dbReference>
<dbReference type="Proteomes" id="UP000019478">
    <property type="component" value="Unassembled WGS sequence"/>
</dbReference>
<proteinExistence type="predicted"/>
<gene>
    <name evidence="1" type="ORF">A1O3_01152</name>
</gene>
<dbReference type="AlphaFoldDB" id="W9YSG0"/>
<keyword evidence="2" id="KW-1185">Reference proteome</keyword>
<dbReference type="GeneID" id="19165290"/>
<evidence type="ECO:0000313" key="1">
    <source>
        <dbReference type="EMBL" id="EXJ92600.1"/>
    </source>
</evidence>
<organism evidence="1 2">
    <name type="scientific">Capronia epimyces CBS 606.96</name>
    <dbReference type="NCBI Taxonomy" id="1182542"/>
    <lineage>
        <taxon>Eukaryota</taxon>
        <taxon>Fungi</taxon>
        <taxon>Dikarya</taxon>
        <taxon>Ascomycota</taxon>
        <taxon>Pezizomycotina</taxon>
        <taxon>Eurotiomycetes</taxon>
        <taxon>Chaetothyriomycetidae</taxon>
        <taxon>Chaetothyriales</taxon>
        <taxon>Herpotrichiellaceae</taxon>
        <taxon>Capronia</taxon>
    </lineage>
</organism>
<name>W9YSG0_9EURO</name>
<reference evidence="1 2" key="1">
    <citation type="submission" date="2013-03" db="EMBL/GenBank/DDBJ databases">
        <title>The Genome Sequence of Capronia epimyces CBS 606.96.</title>
        <authorList>
            <consortium name="The Broad Institute Genomics Platform"/>
            <person name="Cuomo C."/>
            <person name="de Hoog S."/>
            <person name="Gorbushina A."/>
            <person name="Walker B."/>
            <person name="Young S.K."/>
            <person name="Zeng Q."/>
            <person name="Gargeya S."/>
            <person name="Fitzgerald M."/>
            <person name="Haas B."/>
            <person name="Abouelleil A."/>
            <person name="Allen A.W."/>
            <person name="Alvarado L."/>
            <person name="Arachchi H.M."/>
            <person name="Berlin A.M."/>
            <person name="Chapman S.B."/>
            <person name="Gainer-Dewar J."/>
            <person name="Goldberg J."/>
            <person name="Griggs A."/>
            <person name="Gujja S."/>
            <person name="Hansen M."/>
            <person name="Howarth C."/>
            <person name="Imamovic A."/>
            <person name="Ireland A."/>
            <person name="Larimer J."/>
            <person name="McCowan C."/>
            <person name="Murphy C."/>
            <person name="Pearson M."/>
            <person name="Poon T.W."/>
            <person name="Priest M."/>
            <person name="Roberts A."/>
            <person name="Saif S."/>
            <person name="Shea T."/>
            <person name="Sisk P."/>
            <person name="Sykes S."/>
            <person name="Wortman J."/>
            <person name="Nusbaum C."/>
            <person name="Birren B."/>
        </authorList>
    </citation>
    <scope>NUCLEOTIDE SEQUENCE [LARGE SCALE GENOMIC DNA]</scope>
    <source>
        <strain evidence="1 2">CBS 606.96</strain>
    </source>
</reference>
<dbReference type="HOGENOM" id="CLU_1408574_0_0_1"/>
<evidence type="ECO:0000313" key="2">
    <source>
        <dbReference type="Proteomes" id="UP000019478"/>
    </source>
</evidence>
<dbReference type="EMBL" id="AMGY01000001">
    <property type="protein sequence ID" value="EXJ92600.1"/>
    <property type="molecule type" value="Genomic_DNA"/>
</dbReference>
<protein>
    <submittedName>
        <fullName evidence="1">Uncharacterized protein</fullName>
    </submittedName>
</protein>